<dbReference type="KEGG" id="bbp:BBPR_0310"/>
<sequence length="239" mass="27132">MIASARKLCPDCDFDVLDAGSLDELDTDFDVVFSNACLQWVPNHERVLPSMLRRLNAGGVASAQFTENINLPPHIIMRETACEPKWRQWISEIRRYYNLGGDNFDVSAYYDLLAPLSAHVDAWETNYYHALPGYEAILDWYRGTGLRPYLAQLPDDGLYLRVLRASVERAIDFSYVRGLVSRPATCFDGGCRRQGARRCHVNGSHVKKGGCDGVHHIGLRREVPAENRGQDRRGHARRR</sequence>
<dbReference type="SUPFAM" id="SSF53335">
    <property type="entry name" value="S-adenosyl-L-methionine-dependent methyltransferases"/>
    <property type="match status" value="1"/>
</dbReference>
<keyword evidence="2" id="KW-0808">Transferase</keyword>
<keyword evidence="2" id="KW-0489">Methyltransferase</keyword>
<evidence type="ECO:0000259" key="1">
    <source>
        <dbReference type="Pfam" id="PF08241"/>
    </source>
</evidence>
<reference evidence="2 3" key="1">
    <citation type="journal article" date="2010" name="Proc. Natl. Acad. Sci. U.S.A.">
        <title>Genome analysis of Bifidobacterium bifidum PRL2010 reveals metabolic pathways for host-derived glycan foraging.</title>
        <authorList>
            <person name="Turroni F."/>
            <person name="Bottacini F."/>
            <person name="Foroni E."/>
            <person name="Mulder I."/>
            <person name="Kim J.H."/>
            <person name="Zomer A."/>
            <person name="Sanchez B."/>
            <person name="Bidossi A."/>
            <person name="Ferrarini A."/>
            <person name="Giubellini V."/>
            <person name="Delledonne M."/>
            <person name="Henrissat B."/>
            <person name="Coutinho P."/>
            <person name="Oggioni M."/>
            <person name="Fitzgerald G.F."/>
            <person name="Mills D."/>
            <person name="Margolles A."/>
            <person name="Kelly D."/>
            <person name="van Sinderen D."/>
            <person name="Ventura M."/>
        </authorList>
    </citation>
    <scope>NUCLEOTIDE SEQUENCE [LARGE SCALE GENOMIC DNA]</scope>
    <source>
        <strain evidence="2 3">PRL2010</strain>
    </source>
</reference>
<dbReference type="PATRIC" id="fig|702459.3.peg.323"/>
<dbReference type="GO" id="GO:0030798">
    <property type="term" value="F:trans-aconitate 2-methyltransferase activity"/>
    <property type="evidence" value="ECO:0007669"/>
    <property type="project" value="UniProtKB-EC"/>
</dbReference>
<accession>A0A0H3E8G6</accession>
<dbReference type="GO" id="GO:0032259">
    <property type="term" value="P:methylation"/>
    <property type="evidence" value="ECO:0007669"/>
    <property type="project" value="UniProtKB-KW"/>
</dbReference>
<dbReference type="OrthoDB" id="9795085at2"/>
<dbReference type="HOGENOM" id="CLU_1159333_0_0_11"/>
<protein>
    <submittedName>
        <fullName evidence="2">Trans-aconitate 2-methyltransferase</fullName>
        <ecNumber evidence="2">2.1.1.144</ecNumber>
    </submittedName>
</protein>
<dbReference type="Gene3D" id="3.40.50.150">
    <property type="entry name" value="Vaccinia Virus protein VP39"/>
    <property type="match status" value="1"/>
</dbReference>
<gene>
    <name evidence="2" type="ordered locus">BBPR_0310</name>
</gene>
<dbReference type="EC" id="2.1.1.144" evidence="2"/>
<feature type="domain" description="Methyltransferase type 11" evidence="1">
    <location>
        <begin position="1"/>
        <end position="61"/>
    </location>
</feature>
<evidence type="ECO:0000313" key="3">
    <source>
        <dbReference type="Proteomes" id="UP000002312"/>
    </source>
</evidence>
<dbReference type="Proteomes" id="UP000002312">
    <property type="component" value="Chromosome"/>
</dbReference>
<dbReference type="InterPro" id="IPR023149">
    <property type="entry name" value="Trans_acon_MeTrfase_C"/>
</dbReference>
<dbReference type="AlphaFoldDB" id="A0A0H3E8G6"/>
<dbReference type="Gene3D" id="1.10.150.290">
    <property type="entry name" value="S-adenosyl-L-methionine-dependent methyltransferases"/>
    <property type="match status" value="1"/>
</dbReference>
<dbReference type="InterPro" id="IPR029063">
    <property type="entry name" value="SAM-dependent_MTases_sf"/>
</dbReference>
<dbReference type="InterPro" id="IPR013216">
    <property type="entry name" value="Methyltransf_11"/>
</dbReference>
<dbReference type="EMBL" id="CP001840">
    <property type="protein sequence ID" value="ADP35431.1"/>
    <property type="molecule type" value="Genomic_DNA"/>
</dbReference>
<proteinExistence type="predicted"/>
<organism evidence="2 3">
    <name type="scientific">Bifidobacterium bifidum (strain PRL2010)</name>
    <dbReference type="NCBI Taxonomy" id="702459"/>
    <lineage>
        <taxon>Bacteria</taxon>
        <taxon>Bacillati</taxon>
        <taxon>Actinomycetota</taxon>
        <taxon>Actinomycetes</taxon>
        <taxon>Bifidobacteriales</taxon>
        <taxon>Bifidobacteriaceae</taxon>
        <taxon>Bifidobacterium</taxon>
    </lineage>
</organism>
<dbReference type="eggNOG" id="COG4106">
    <property type="taxonomic scope" value="Bacteria"/>
</dbReference>
<dbReference type="Pfam" id="PF08241">
    <property type="entry name" value="Methyltransf_11"/>
    <property type="match status" value="1"/>
</dbReference>
<evidence type="ECO:0000313" key="2">
    <source>
        <dbReference type="EMBL" id="ADP35431.1"/>
    </source>
</evidence>
<name>A0A0H3E8G6_BIFBP</name>